<sequence length="175" mass="18508">MTNTGLLTPRQLSPDPIAEGDALARDGQWQAAVAHWVDGYAGLSPVEKSAREQRVRWVISASGTSAGQQDRDRYQRRVAYRILLLGIVFGGIATALVIAGSSTATGTSPILAIGGWIGITASIICAIVYAFRLSSASNRPLNLPLSDVEIAMARAIAETLDRQSADHHANGDKVG</sequence>
<dbReference type="EMBL" id="CADCWI010000092">
    <property type="protein sequence ID" value="CAA9560245.1"/>
    <property type="molecule type" value="Genomic_DNA"/>
</dbReference>
<keyword evidence="1" id="KW-0472">Membrane</keyword>
<evidence type="ECO:0000313" key="2">
    <source>
        <dbReference type="EMBL" id="CAA9560245.1"/>
    </source>
</evidence>
<feature type="transmembrane region" description="Helical" evidence="1">
    <location>
        <begin position="78"/>
        <end position="98"/>
    </location>
</feature>
<gene>
    <name evidence="2" type="ORF">AVDCRST_MAG43-1904</name>
</gene>
<evidence type="ECO:0000256" key="1">
    <source>
        <dbReference type="SAM" id="Phobius"/>
    </source>
</evidence>
<feature type="transmembrane region" description="Helical" evidence="1">
    <location>
        <begin position="110"/>
        <end position="131"/>
    </location>
</feature>
<name>A0A6J4UVC6_9BACT</name>
<accession>A0A6J4UVC6</accession>
<keyword evidence="1" id="KW-0812">Transmembrane</keyword>
<reference evidence="2" key="1">
    <citation type="submission" date="2020-02" db="EMBL/GenBank/DDBJ databases">
        <authorList>
            <person name="Meier V. D."/>
        </authorList>
    </citation>
    <scope>NUCLEOTIDE SEQUENCE</scope>
    <source>
        <strain evidence="2">AVDCRST_MAG43</strain>
    </source>
</reference>
<dbReference type="AlphaFoldDB" id="A0A6J4UVC6"/>
<keyword evidence="1" id="KW-1133">Transmembrane helix</keyword>
<organism evidence="2">
    <name type="scientific">uncultured Thermomicrobiales bacterium</name>
    <dbReference type="NCBI Taxonomy" id="1645740"/>
    <lineage>
        <taxon>Bacteria</taxon>
        <taxon>Pseudomonadati</taxon>
        <taxon>Thermomicrobiota</taxon>
        <taxon>Thermomicrobia</taxon>
        <taxon>Thermomicrobiales</taxon>
        <taxon>environmental samples</taxon>
    </lineage>
</organism>
<protein>
    <submittedName>
        <fullName evidence="2">Uncharacterized protein</fullName>
    </submittedName>
</protein>
<proteinExistence type="predicted"/>